<dbReference type="RefSeq" id="WP_308726919.1">
    <property type="nucleotide sequence ID" value="NZ_OLKH01000125.1"/>
</dbReference>
<evidence type="ECO:0000256" key="9">
    <source>
        <dbReference type="ARBA" id="ARBA00022801"/>
    </source>
</evidence>
<dbReference type="InterPro" id="IPR037056">
    <property type="entry name" value="RNase_H1_N_sf"/>
</dbReference>
<comment type="cofactor">
    <cofactor evidence="1">
        <name>Mg(2+)</name>
        <dbReference type="ChEBI" id="CHEBI:18420"/>
    </cofactor>
</comment>
<dbReference type="SUPFAM" id="SSF55658">
    <property type="entry name" value="L9 N-domain-like"/>
    <property type="match status" value="1"/>
</dbReference>
<keyword evidence="8" id="KW-0255">Endonuclease</keyword>
<comment type="similarity">
    <text evidence="3">Belongs to the RNase H family.</text>
</comment>
<organism evidence="12 13">
    <name type="scientific">Flavobacterium columnare</name>
    <dbReference type="NCBI Taxonomy" id="996"/>
    <lineage>
        <taxon>Bacteria</taxon>
        <taxon>Pseudomonadati</taxon>
        <taxon>Bacteroidota</taxon>
        <taxon>Flavobacteriia</taxon>
        <taxon>Flavobacteriales</taxon>
        <taxon>Flavobacteriaceae</taxon>
        <taxon>Flavobacterium</taxon>
    </lineage>
</organism>
<dbReference type="Gene3D" id="3.40.970.10">
    <property type="entry name" value="Ribonuclease H1, N-terminal domain"/>
    <property type="match status" value="1"/>
</dbReference>
<dbReference type="AlphaFoldDB" id="A0A2N9PD92"/>
<dbReference type="GO" id="GO:0004523">
    <property type="term" value="F:RNA-DNA hybrid ribonuclease activity"/>
    <property type="evidence" value="ECO:0007669"/>
    <property type="project" value="UniProtKB-EC"/>
</dbReference>
<dbReference type="Proteomes" id="UP000238180">
    <property type="component" value="Unassembled WGS sequence"/>
</dbReference>
<evidence type="ECO:0000313" key="12">
    <source>
        <dbReference type="EMBL" id="SPE78310.1"/>
    </source>
</evidence>
<dbReference type="EMBL" id="OLKH01000125">
    <property type="protein sequence ID" value="SPE78310.1"/>
    <property type="molecule type" value="Genomic_DNA"/>
</dbReference>
<dbReference type="GO" id="GO:0046872">
    <property type="term" value="F:metal ion binding"/>
    <property type="evidence" value="ECO:0007669"/>
    <property type="project" value="UniProtKB-KW"/>
</dbReference>
<reference evidence="12 13" key="1">
    <citation type="submission" date="2018-02" db="EMBL/GenBank/DDBJ databases">
        <authorList>
            <person name="Cohen D.B."/>
            <person name="Kent A.D."/>
        </authorList>
    </citation>
    <scope>NUCLEOTIDE SEQUENCE [LARGE SCALE GENOMIC DNA]</scope>
    <source>
        <strain evidence="12">CIP109753</strain>
    </source>
</reference>
<feature type="domain" description="Ribonuclease H1 N-terminal" evidence="11">
    <location>
        <begin position="6"/>
        <end position="48"/>
    </location>
</feature>
<evidence type="ECO:0000256" key="10">
    <source>
        <dbReference type="ARBA" id="ARBA00022842"/>
    </source>
</evidence>
<protein>
    <recommendedName>
        <fullName evidence="5">Ribonuclease H</fullName>
        <ecNumber evidence="4">3.1.26.4</ecNumber>
    </recommendedName>
</protein>
<evidence type="ECO:0000256" key="7">
    <source>
        <dbReference type="ARBA" id="ARBA00022723"/>
    </source>
</evidence>
<dbReference type="InterPro" id="IPR011320">
    <property type="entry name" value="RNase_H1_N"/>
</dbReference>
<evidence type="ECO:0000256" key="4">
    <source>
        <dbReference type="ARBA" id="ARBA00012180"/>
    </source>
</evidence>
<evidence type="ECO:0000256" key="2">
    <source>
        <dbReference type="ARBA" id="ARBA00004065"/>
    </source>
</evidence>
<keyword evidence="9 12" id="KW-0378">Hydrolase</keyword>
<dbReference type="EC" id="3.1.26.4" evidence="4"/>
<evidence type="ECO:0000256" key="3">
    <source>
        <dbReference type="ARBA" id="ARBA00005300"/>
    </source>
</evidence>
<name>A0A2N9PD92_9FLAO</name>
<gene>
    <name evidence="12" type="primary">rnhA_3</name>
    <name evidence="12" type="ORF">FLACOL_02326</name>
</gene>
<evidence type="ECO:0000259" key="11">
    <source>
        <dbReference type="Pfam" id="PF01693"/>
    </source>
</evidence>
<keyword evidence="6" id="KW-0540">Nuclease</keyword>
<comment type="function">
    <text evidence="2">Endonuclease that specifically degrades the RNA of RNA-DNA hybrids.</text>
</comment>
<evidence type="ECO:0000256" key="6">
    <source>
        <dbReference type="ARBA" id="ARBA00022722"/>
    </source>
</evidence>
<proteinExistence type="inferred from homology"/>
<evidence type="ECO:0000256" key="1">
    <source>
        <dbReference type="ARBA" id="ARBA00001946"/>
    </source>
</evidence>
<dbReference type="FunFam" id="3.40.970.10:FF:000002">
    <property type="entry name" value="Ribonuclease H"/>
    <property type="match status" value="1"/>
</dbReference>
<accession>A0A2N9PD92</accession>
<evidence type="ECO:0000313" key="13">
    <source>
        <dbReference type="Proteomes" id="UP000238180"/>
    </source>
</evidence>
<keyword evidence="7" id="KW-0479">Metal-binding</keyword>
<keyword evidence="10" id="KW-0460">Magnesium</keyword>
<evidence type="ECO:0000256" key="5">
    <source>
        <dbReference type="ARBA" id="ARBA00017721"/>
    </source>
</evidence>
<sequence length="54" mass="6118">MSKNPKFYVVWKGIETGVFTSWEDCKAQTNGFDGAVFKSFESKELAEEAYKNSS</sequence>
<evidence type="ECO:0000256" key="8">
    <source>
        <dbReference type="ARBA" id="ARBA00022759"/>
    </source>
</evidence>
<dbReference type="Pfam" id="PF01693">
    <property type="entry name" value="Cauli_VI"/>
    <property type="match status" value="1"/>
</dbReference>
<dbReference type="InterPro" id="IPR009027">
    <property type="entry name" value="Ribosomal_bL9/RNase_H1_N"/>
</dbReference>